<dbReference type="RefSeq" id="XP_009862343.1">
    <property type="nucleotide sequence ID" value="XM_009864041.3"/>
</dbReference>
<accession>F6X383</accession>
<dbReference type="SUPFAM" id="SSF81321">
    <property type="entry name" value="Family A G protein-coupled receptor-like"/>
    <property type="match status" value="1"/>
</dbReference>
<keyword evidence="6" id="KW-0675">Receptor</keyword>
<protein>
    <recommendedName>
        <fullName evidence="8">G-protein coupled receptors family 1 profile domain-containing protein</fullName>
    </recommendedName>
</protein>
<dbReference type="PROSITE" id="PS00237">
    <property type="entry name" value="G_PROTEIN_RECEP_F1_1"/>
    <property type="match status" value="1"/>
</dbReference>
<keyword evidence="4 7" id="KW-1133">Transmembrane helix</keyword>
<evidence type="ECO:0000256" key="1">
    <source>
        <dbReference type="ARBA" id="ARBA00004651"/>
    </source>
</evidence>
<gene>
    <name evidence="9" type="primary">ciad70l24</name>
</gene>
<dbReference type="Pfam" id="PF00001">
    <property type="entry name" value="7tm_1"/>
    <property type="match status" value="1"/>
</dbReference>
<dbReference type="GeneID" id="445655"/>
<proteinExistence type="inferred from homology"/>
<keyword evidence="6" id="KW-0807">Transducer</keyword>
<dbReference type="SMR" id="F6X383"/>
<dbReference type="AlphaFoldDB" id="F6X383"/>
<evidence type="ECO:0000256" key="3">
    <source>
        <dbReference type="ARBA" id="ARBA00022692"/>
    </source>
</evidence>
<feature type="transmembrane region" description="Helical" evidence="7">
    <location>
        <begin position="39"/>
        <end position="59"/>
    </location>
</feature>
<dbReference type="OrthoDB" id="9930460at2759"/>
<reference evidence="10" key="1">
    <citation type="journal article" date="2002" name="Science">
        <title>The draft genome of Ciona intestinalis: insights into chordate and vertebrate origins.</title>
        <authorList>
            <person name="Dehal P."/>
            <person name="Satou Y."/>
            <person name="Campbell R.K."/>
            <person name="Chapman J."/>
            <person name="Degnan B."/>
            <person name="De Tomaso A."/>
            <person name="Davidson B."/>
            <person name="Di Gregorio A."/>
            <person name="Gelpke M."/>
            <person name="Goodstein D.M."/>
            <person name="Harafuji N."/>
            <person name="Hastings K.E."/>
            <person name="Ho I."/>
            <person name="Hotta K."/>
            <person name="Huang W."/>
            <person name="Kawashima T."/>
            <person name="Lemaire P."/>
            <person name="Martinez D."/>
            <person name="Meinertzhagen I.A."/>
            <person name="Necula S."/>
            <person name="Nonaka M."/>
            <person name="Putnam N."/>
            <person name="Rash S."/>
            <person name="Saiga H."/>
            <person name="Satake M."/>
            <person name="Terry A."/>
            <person name="Yamada L."/>
            <person name="Wang H.G."/>
            <person name="Awazu S."/>
            <person name="Azumi K."/>
            <person name="Boore J."/>
            <person name="Branno M."/>
            <person name="Chin-Bow S."/>
            <person name="DeSantis R."/>
            <person name="Doyle S."/>
            <person name="Francino P."/>
            <person name="Keys D.N."/>
            <person name="Haga S."/>
            <person name="Hayashi H."/>
            <person name="Hino K."/>
            <person name="Imai K.S."/>
            <person name="Inaba K."/>
            <person name="Kano S."/>
            <person name="Kobayashi K."/>
            <person name="Kobayashi M."/>
            <person name="Lee B.I."/>
            <person name="Makabe K.W."/>
            <person name="Manohar C."/>
            <person name="Matassi G."/>
            <person name="Medina M."/>
            <person name="Mochizuki Y."/>
            <person name="Mount S."/>
            <person name="Morishita T."/>
            <person name="Miura S."/>
            <person name="Nakayama A."/>
            <person name="Nishizaka S."/>
            <person name="Nomoto H."/>
            <person name="Ohta F."/>
            <person name="Oishi K."/>
            <person name="Rigoutsos I."/>
            <person name="Sano M."/>
            <person name="Sasaki A."/>
            <person name="Sasakura Y."/>
            <person name="Shoguchi E."/>
            <person name="Shin-i T."/>
            <person name="Spagnuolo A."/>
            <person name="Stainier D."/>
            <person name="Suzuki M.M."/>
            <person name="Tassy O."/>
            <person name="Takatori N."/>
            <person name="Tokuoka M."/>
            <person name="Yagi K."/>
            <person name="Yoshizaki F."/>
            <person name="Wada S."/>
            <person name="Zhang C."/>
            <person name="Hyatt P.D."/>
            <person name="Larimer F."/>
            <person name="Detter C."/>
            <person name="Doggett N."/>
            <person name="Glavina T."/>
            <person name="Hawkins T."/>
            <person name="Richardson P."/>
            <person name="Lucas S."/>
            <person name="Kohara Y."/>
            <person name="Levine M."/>
            <person name="Satoh N."/>
            <person name="Rokhsar D.S."/>
        </authorList>
    </citation>
    <scope>NUCLEOTIDE SEQUENCE [LARGE SCALE GENOMIC DNA]</scope>
</reference>
<keyword evidence="3 6" id="KW-0812">Transmembrane</keyword>
<dbReference type="OMA" id="FMWATPP"/>
<evidence type="ECO:0000313" key="10">
    <source>
        <dbReference type="Proteomes" id="UP000008144"/>
    </source>
</evidence>
<accession>A0A1W3JQ36</accession>
<dbReference type="PROSITE" id="PS50262">
    <property type="entry name" value="G_PROTEIN_RECEP_F1_2"/>
    <property type="match status" value="1"/>
</dbReference>
<keyword evidence="2" id="KW-1003">Cell membrane</keyword>
<keyword evidence="10" id="KW-1185">Reference proteome</keyword>
<dbReference type="HOGENOM" id="CLU_650454_0_0_1"/>
<dbReference type="GO" id="GO:0007189">
    <property type="term" value="P:adenylate cyclase-activating G protein-coupled receptor signaling pathway"/>
    <property type="evidence" value="ECO:0000318"/>
    <property type="project" value="GO_Central"/>
</dbReference>
<dbReference type="GO" id="GO:0004930">
    <property type="term" value="F:G protein-coupled receptor activity"/>
    <property type="evidence" value="ECO:0000318"/>
    <property type="project" value="GO_Central"/>
</dbReference>
<dbReference type="CDD" id="cd14972">
    <property type="entry name" value="7tmA_EDG-like"/>
    <property type="match status" value="1"/>
</dbReference>
<dbReference type="GO" id="GO:0005737">
    <property type="term" value="C:cytoplasm"/>
    <property type="evidence" value="ECO:0000318"/>
    <property type="project" value="GO_Central"/>
</dbReference>
<feature type="transmembrane region" description="Helical" evidence="7">
    <location>
        <begin position="262"/>
        <end position="284"/>
    </location>
</feature>
<name>F6X383_CIOIN</name>
<comment type="subcellular location">
    <subcellularLocation>
        <location evidence="1">Cell membrane</location>
        <topology evidence="1">Multi-pass membrane protein</topology>
    </subcellularLocation>
</comment>
<reference evidence="9" key="2">
    <citation type="journal article" date="2008" name="Genome Biol.">
        <title>Improved genome assembly and evidence-based global gene model set for the chordate Ciona intestinalis: new insight into intron and operon populations.</title>
        <authorList>
            <person name="Satou Y."/>
            <person name="Mineta K."/>
            <person name="Ogasawara M."/>
            <person name="Sasakura Y."/>
            <person name="Shoguchi E."/>
            <person name="Ueno K."/>
            <person name="Yamada L."/>
            <person name="Matsumoto J."/>
            <person name="Wasserscheid J."/>
            <person name="Dewar K."/>
            <person name="Wiley G.B."/>
            <person name="Macmil S.L."/>
            <person name="Roe B.A."/>
            <person name="Zeller R.W."/>
            <person name="Hastings K.E."/>
            <person name="Lemaire P."/>
            <person name="Lindquist E."/>
            <person name="Endo T."/>
            <person name="Hotta K."/>
            <person name="Inaba K."/>
        </authorList>
    </citation>
    <scope>NUCLEOTIDE SEQUENCE [LARGE SCALE GENOMIC DNA]</scope>
    <source>
        <strain evidence="9">wild type</strain>
    </source>
</reference>
<evidence type="ECO:0000256" key="6">
    <source>
        <dbReference type="RuleBase" id="RU000688"/>
    </source>
</evidence>
<keyword evidence="6" id="KW-0297">G-protein coupled receptor</keyword>
<evidence type="ECO:0000256" key="7">
    <source>
        <dbReference type="SAM" id="Phobius"/>
    </source>
</evidence>
<evidence type="ECO:0000256" key="5">
    <source>
        <dbReference type="ARBA" id="ARBA00023136"/>
    </source>
</evidence>
<feature type="transmembrane region" description="Helical" evidence="7">
    <location>
        <begin position="71"/>
        <end position="97"/>
    </location>
</feature>
<feature type="transmembrane region" description="Helical" evidence="7">
    <location>
        <begin position="117"/>
        <end position="135"/>
    </location>
</feature>
<dbReference type="PANTHER" id="PTHR22750">
    <property type="entry name" value="G-PROTEIN COUPLED RECEPTOR"/>
    <property type="match status" value="1"/>
</dbReference>
<evidence type="ECO:0000256" key="2">
    <source>
        <dbReference type="ARBA" id="ARBA00022475"/>
    </source>
</evidence>
<sequence length="423" mass="46931">MTARIPTLSTLSTIMMNGSFTEDSHVLNGTGCKQSEGNAIHVVGTILSLIIIVENALVLMALTMERRRFKLILFVFINSLAASDLLSGIVFLYTFLFNDLLSLEFTASAPSWVFRKAFLIASLLVSLGSLQLIALDRFVSVAWPLEHEKFISRRRAVILVVLNWVLGAALIIAPVAGWNCVQHCVCETATLDGSPNCPHPSCSRVFPPITNDYIITCVVIFFIVTIGIVLCNAGVFWKVKSHFARMAVTRKSAKSKREEKNLAVFMVLVFVVFILCWMPSVILLCIDSSMPSVRISDDLFDICSFPALLNSIINPWLYAIKLKSCRTVLVQWLCRCMKQEKRDKIFQINNSVPSVVATNNRAYSVNKPCIVVQSDPSPKPTNVAMKADVSAANHRMELKPLQPNVGEFQNVESVRSSYCSDSG</sequence>
<dbReference type="FunCoup" id="F6X383">
    <property type="interactions" value="6"/>
</dbReference>
<dbReference type="InParanoid" id="F6X383"/>
<dbReference type="InterPro" id="IPR000276">
    <property type="entry name" value="GPCR_Rhodpsn"/>
</dbReference>
<evidence type="ECO:0000313" key="9">
    <source>
        <dbReference type="Ensembl" id="ENSCINP00000015978.3"/>
    </source>
</evidence>
<dbReference type="EMBL" id="EAAA01000259">
    <property type="status" value="NOT_ANNOTATED_CDS"/>
    <property type="molecule type" value="Genomic_DNA"/>
</dbReference>
<feature type="domain" description="G-protein coupled receptors family 1 profile" evidence="8">
    <location>
        <begin position="54"/>
        <end position="318"/>
    </location>
</feature>
<dbReference type="InterPro" id="IPR017452">
    <property type="entry name" value="GPCR_Rhodpsn_7TM"/>
</dbReference>
<evidence type="ECO:0000259" key="8">
    <source>
        <dbReference type="PROSITE" id="PS50262"/>
    </source>
</evidence>
<dbReference type="Ensembl" id="ENSCINT00000015978.3">
    <property type="protein sequence ID" value="ENSCINP00000015978.3"/>
    <property type="gene ID" value="ENSCING00000007801.3"/>
</dbReference>
<dbReference type="Proteomes" id="UP000008144">
    <property type="component" value="Chromosome 1"/>
</dbReference>
<feature type="transmembrane region" description="Helical" evidence="7">
    <location>
        <begin position="213"/>
        <end position="237"/>
    </location>
</feature>
<reference evidence="9" key="4">
    <citation type="submission" date="2025-09" db="UniProtKB">
        <authorList>
            <consortium name="Ensembl"/>
        </authorList>
    </citation>
    <scope>IDENTIFICATION</scope>
</reference>
<dbReference type="CTD" id="445655"/>
<dbReference type="Gene3D" id="1.20.1070.10">
    <property type="entry name" value="Rhodopsin 7-helix transmembrane proteins"/>
    <property type="match status" value="1"/>
</dbReference>
<keyword evidence="5 7" id="KW-0472">Membrane</keyword>
<dbReference type="STRING" id="7719.ENSCINP00000015978"/>
<comment type="similarity">
    <text evidence="6">Belongs to the G-protein coupled receptor 1 family.</text>
</comment>
<evidence type="ECO:0000256" key="4">
    <source>
        <dbReference type="ARBA" id="ARBA00022989"/>
    </source>
</evidence>
<dbReference type="PRINTS" id="PR00237">
    <property type="entry name" value="GPCRRHODOPSN"/>
</dbReference>
<organism evidence="9 10">
    <name type="scientific">Ciona intestinalis</name>
    <name type="common">Transparent sea squirt</name>
    <name type="synonym">Ascidia intestinalis</name>
    <dbReference type="NCBI Taxonomy" id="7719"/>
    <lineage>
        <taxon>Eukaryota</taxon>
        <taxon>Metazoa</taxon>
        <taxon>Chordata</taxon>
        <taxon>Tunicata</taxon>
        <taxon>Ascidiacea</taxon>
        <taxon>Phlebobranchia</taxon>
        <taxon>Cionidae</taxon>
        <taxon>Ciona</taxon>
    </lineage>
</organism>
<dbReference type="GO" id="GO:0005886">
    <property type="term" value="C:plasma membrane"/>
    <property type="evidence" value="ECO:0000318"/>
    <property type="project" value="GO_Central"/>
</dbReference>
<reference evidence="9" key="3">
    <citation type="submission" date="2025-08" db="UniProtKB">
        <authorList>
            <consortium name="Ensembl"/>
        </authorList>
    </citation>
    <scope>IDENTIFICATION</scope>
</reference>
<feature type="transmembrane region" description="Helical" evidence="7">
    <location>
        <begin position="156"/>
        <end position="176"/>
    </location>
</feature>
<dbReference type="GeneTree" id="ENSGT01140000282530"/>